<gene>
    <name evidence="1" type="ORF">ABI_14310</name>
</gene>
<proteinExistence type="predicted"/>
<sequence>MDTPSEDQVSLARRVKFPESIDGFRQWISSPQDAIKWCFEDHPEVMETKDESPVVAVLAGAEWPSPYISFERGYVSVNMDETFQFGLDELFRDWPDWTWQRQMSNKTWCTPEHIRFLDAITDLALRQAART</sequence>
<accession>F4QIK3</accession>
<dbReference type="OrthoDB" id="7997884at2"/>
<dbReference type="RefSeq" id="WP_006272177.1">
    <property type="nucleotide sequence ID" value="NZ_GL883077.1"/>
</dbReference>
<keyword evidence="2" id="KW-1185">Reference proteome</keyword>
<dbReference type="EMBL" id="GL883077">
    <property type="protein sequence ID" value="EGF92992.1"/>
    <property type="molecule type" value="Genomic_DNA"/>
</dbReference>
<dbReference type="Proteomes" id="UP000006512">
    <property type="component" value="Unassembled WGS sequence"/>
</dbReference>
<dbReference type="AlphaFoldDB" id="F4QIK3"/>
<reference evidence="2" key="1">
    <citation type="submission" date="2011-03" db="EMBL/GenBank/DDBJ databases">
        <title>Draft genome sequence of Brevundimonas diminuta.</title>
        <authorList>
            <person name="Brown P.J.B."/>
            <person name="Buechlein A."/>
            <person name="Hemmerich C."/>
            <person name="Brun Y.V."/>
        </authorList>
    </citation>
    <scope>NUCLEOTIDE SEQUENCE [LARGE SCALE GENOMIC DNA]</scope>
    <source>
        <strain evidence="2">C19</strain>
    </source>
</reference>
<dbReference type="HOGENOM" id="CLU_1923238_0_0_5"/>
<protein>
    <submittedName>
        <fullName evidence="1">Uncharacterized protein</fullName>
    </submittedName>
</protein>
<name>F4QIK3_9CAUL</name>
<organism evidence="1 2">
    <name type="scientific">Asticcacaulis biprosthecium C19</name>
    <dbReference type="NCBI Taxonomy" id="715226"/>
    <lineage>
        <taxon>Bacteria</taxon>
        <taxon>Pseudomonadati</taxon>
        <taxon>Pseudomonadota</taxon>
        <taxon>Alphaproteobacteria</taxon>
        <taxon>Caulobacterales</taxon>
        <taxon>Caulobacteraceae</taxon>
        <taxon>Asticcacaulis</taxon>
    </lineage>
</organism>
<evidence type="ECO:0000313" key="2">
    <source>
        <dbReference type="Proteomes" id="UP000006512"/>
    </source>
</evidence>
<evidence type="ECO:0000313" key="1">
    <source>
        <dbReference type="EMBL" id="EGF92992.1"/>
    </source>
</evidence>